<evidence type="ECO:0008006" key="3">
    <source>
        <dbReference type="Google" id="ProtNLM"/>
    </source>
</evidence>
<dbReference type="AlphaFoldDB" id="A0AAV2YMX3"/>
<name>A0AAV2YMX3_9STRA</name>
<reference evidence="1" key="1">
    <citation type="submission" date="2022-11" db="EMBL/GenBank/DDBJ databases">
        <authorList>
            <person name="Morgan W.R."/>
            <person name="Tartar A."/>
        </authorList>
    </citation>
    <scope>NUCLEOTIDE SEQUENCE</scope>
    <source>
        <strain evidence="1">ARSEF 373</strain>
    </source>
</reference>
<evidence type="ECO:0000313" key="1">
    <source>
        <dbReference type="EMBL" id="DAZ94632.1"/>
    </source>
</evidence>
<protein>
    <recommendedName>
        <fullName evidence="3">MMS19 nucleotide excision repair protein</fullName>
    </recommendedName>
</protein>
<dbReference type="Proteomes" id="UP001146120">
    <property type="component" value="Unassembled WGS sequence"/>
</dbReference>
<accession>A0AAV2YMX3</accession>
<evidence type="ECO:0000313" key="2">
    <source>
        <dbReference type="Proteomes" id="UP001146120"/>
    </source>
</evidence>
<dbReference type="EMBL" id="DAKRPA010000240">
    <property type="protein sequence ID" value="DAZ94632.1"/>
    <property type="molecule type" value="Genomic_DNA"/>
</dbReference>
<proteinExistence type="predicted"/>
<comment type="caution">
    <text evidence="1">The sequence shown here is derived from an EMBL/GenBank/DDBJ whole genome shotgun (WGS) entry which is preliminary data.</text>
</comment>
<dbReference type="InterPro" id="IPR011989">
    <property type="entry name" value="ARM-like"/>
</dbReference>
<dbReference type="Gene3D" id="1.25.10.10">
    <property type="entry name" value="Leucine-rich Repeat Variant"/>
    <property type="match status" value="1"/>
</dbReference>
<reference evidence="1" key="2">
    <citation type="journal article" date="2023" name="Microbiol Resour">
        <title>Decontamination and Annotation of the Draft Genome Sequence of the Oomycete Lagenidium giganteum ARSEF 373.</title>
        <authorList>
            <person name="Morgan W.R."/>
            <person name="Tartar A."/>
        </authorList>
    </citation>
    <scope>NUCLEOTIDE SEQUENCE</scope>
    <source>
        <strain evidence="1">ARSEF 373</strain>
    </source>
</reference>
<sequence>MARNGRMAQCRFDSIAKASYSPWWATWIAGECTRTLGRRVCSHSVPQALCRSAPRYPASSHWMGVPWLRLAIRSSDEQLQEVMKHSGTHQRNAEFANAARDALLLVKDLSFLLQARLAPFFGVILPVLLPAVFDADKRFLSETAHDVLDTLVLHCKGKKLTTAFLHHALKGHQRDDAPLCNLATLYVEKCLCTMAEGDVKAFASKSSVLLETLATLLASKSVATKISVQKSLQRIRLCIGVRRHCV</sequence>
<organism evidence="1 2">
    <name type="scientific">Lagenidium giganteum</name>
    <dbReference type="NCBI Taxonomy" id="4803"/>
    <lineage>
        <taxon>Eukaryota</taxon>
        <taxon>Sar</taxon>
        <taxon>Stramenopiles</taxon>
        <taxon>Oomycota</taxon>
        <taxon>Peronosporomycetes</taxon>
        <taxon>Pythiales</taxon>
        <taxon>Pythiaceae</taxon>
    </lineage>
</organism>
<keyword evidence="2" id="KW-1185">Reference proteome</keyword>
<gene>
    <name evidence="1" type="ORF">N0F65_010719</name>
</gene>